<proteinExistence type="predicted"/>
<dbReference type="EMBL" id="CAIX01000548">
    <property type="protein sequence ID" value="CCI11100.1"/>
    <property type="molecule type" value="Genomic_DNA"/>
</dbReference>
<dbReference type="Proteomes" id="UP000053237">
    <property type="component" value="Unassembled WGS sequence"/>
</dbReference>
<keyword evidence="2" id="KW-1185">Reference proteome</keyword>
<reference evidence="1 2" key="1">
    <citation type="submission" date="2012-05" db="EMBL/GenBank/DDBJ databases">
        <title>Recombination and specialization in a pathogen metapopulation.</title>
        <authorList>
            <person name="Gardiner A."/>
            <person name="Kemen E."/>
            <person name="Schultz-Larsen T."/>
            <person name="MacLean D."/>
            <person name="Van Oosterhout C."/>
            <person name="Jones J.D.G."/>
        </authorList>
    </citation>
    <scope>NUCLEOTIDE SEQUENCE [LARGE SCALE GENOMIC DNA]</scope>
    <source>
        <strain evidence="1 2">Ac Nc2</strain>
    </source>
</reference>
<comment type="caution">
    <text evidence="1">The sequence shown here is derived from an EMBL/GenBank/DDBJ whole genome shotgun (WGS) entry which is preliminary data.</text>
</comment>
<organism evidence="1 2">
    <name type="scientific">Albugo candida</name>
    <dbReference type="NCBI Taxonomy" id="65357"/>
    <lineage>
        <taxon>Eukaryota</taxon>
        <taxon>Sar</taxon>
        <taxon>Stramenopiles</taxon>
        <taxon>Oomycota</taxon>
        <taxon>Peronosporomycetes</taxon>
        <taxon>Albuginales</taxon>
        <taxon>Albuginaceae</taxon>
        <taxon>Albugo</taxon>
    </lineage>
</organism>
<protein>
    <submittedName>
        <fullName evidence="1">Uncharacterized protein</fullName>
    </submittedName>
</protein>
<name>A0A024FVF0_9STRA</name>
<sequence length="100" mass="11406">MAASIKINELNSSAILSYVLLTELSQQTFRNRAPTMSFSEMSRIANVLRASLCVMYRAGDCADNAMQYVFEFFSFHMVLRNPRFRPFLIGIMSSNVSEHI</sequence>
<accession>A0A024FVF0</accession>
<dbReference type="AlphaFoldDB" id="A0A024FVF0"/>
<gene>
    <name evidence="1" type="ORF">BN9_123770</name>
</gene>
<evidence type="ECO:0000313" key="2">
    <source>
        <dbReference type="Proteomes" id="UP000053237"/>
    </source>
</evidence>
<evidence type="ECO:0000313" key="1">
    <source>
        <dbReference type="EMBL" id="CCI11100.1"/>
    </source>
</evidence>
<dbReference type="InParanoid" id="A0A024FVF0"/>